<dbReference type="eggNOG" id="ENOG502QS1J">
    <property type="taxonomic scope" value="Eukaryota"/>
</dbReference>
<dbReference type="InterPro" id="IPR029045">
    <property type="entry name" value="ClpP/crotonase-like_dom_sf"/>
</dbReference>
<dbReference type="PANTHER" id="PTHR11941:SF75">
    <property type="entry name" value="ENOYL-COA HYDRATASE_ISOMERASE FAMILY PROTEIN"/>
    <property type="match status" value="1"/>
</dbReference>
<dbReference type="GO" id="GO:0004165">
    <property type="term" value="F:delta(3)-delta(2)-enoyl-CoA isomerase activity"/>
    <property type="evidence" value="ECO:0007669"/>
    <property type="project" value="TreeGrafter"/>
</dbReference>
<evidence type="ECO:0000313" key="2">
    <source>
        <dbReference type="Proteomes" id="UP000077115"/>
    </source>
</evidence>
<evidence type="ECO:0000313" key="1">
    <source>
        <dbReference type="EMBL" id="OAJ42562.1"/>
    </source>
</evidence>
<dbReference type="STRING" id="403673.A0A177WRN5"/>
<proteinExistence type="predicted"/>
<dbReference type="SUPFAM" id="SSF52096">
    <property type="entry name" value="ClpP/crotonase"/>
    <property type="match status" value="1"/>
</dbReference>
<reference evidence="1 2" key="2">
    <citation type="submission" date="2016-05" db="EMBL/GenBank/DDBJ databases">
        <title>Lineage-specific infection strategies underlie the spectrum of fungal disease in amphibians.</title>
        <authorList>
            <person name="Cuomo C.A."/>
            <person name="Farrer R.A."/>
            <person name="James T."/>
            <person name="Longcore J."/>
            <person name="Birren B."/>
        </authorList>
    </citation>
    <scope>NUCLEOTIDE SEQUENCE [LARGE SCALE GENOMIC DNA]</scope>
    <source>
        <strain evidence="1 2">JEL423</strain>
    </source>
</reference>
<organism evidence="1 2">
    <name type="scientific">Batrachochytrium dendrobatidis (strain JEL423)</name>
    <dbReference type="NCBI Taxonomy" id="403673"/>
    <lineage>
        <taxon>Eukaryota</taxon>
        <taxon>Fungi</taxon>
        <taxon>Fungi incertae sedis</taxon>
        <taxon>Chytridiomycota</taxon>
        <taxon>Chytridiomycota incertae sedis</taxon>
        <taxon>Chytridiomycetes</taxon>
        <taxon>Rhizophydiales</taxon>
        <taxon>Rhizophydiales incertae sedis</taxon>
        <taxon>Batrachochytrium</taxon>
    </lineage>
</organism>
<reference evidence="1 2" key="1">
    <citation type="submission" date="2006-10" db="EMBL/GenBank/DDBJ databases">
        <title>The Genome Sequence of Batrachochytrium dendrobatidis JEL423.</title>
        <authorList>
            <consortium name="The Broad Institute Genome Sequencing Platform"/>
            <person name="Birren B."/>
            <person name="Lander E."/>
            <person name="Galagan J."/>
            <person name="Cuomo C."/>
            <person name="Devon K."/>
            <person name="Jaffe D."/>
            <person name="Butler J."/>
            <person name="Alvarez P."/>
            <person name="Gnerre S."/>
            <person name="Grabherr M."/>
            <person name="Kleber M."/>
            <person name="Mauceli E."/>
            <person name="Brockman W."/>
            <person name="Young S."/>
            <person name="LaButti K."/>
            <person name="Sykes S."/>
            <person name="DeCaprio D."/>
            <person name="Crawford M."/>
            <person name="Koehrsen M."/>
            <person name="Engels R."/>
            <person name="Montgomery P."/>
            <person name="Pearson M."/>
            <person name="Howarth C."/>
            <person name="Larson L."/>
            <person name="White J."/>
            <person name="O'Leary S."/>
            <person name="Kodira C."/>
            <person name="Zeng Q."/>
            <person name="Yandava C."/>
            <person name="Alvarado L."/>
            <person name="Longcore J."/>
            <person name="James T."/>
        </authorList>
    </citation>
    <scope>NUCLEOTIDE SEQUENCE [LARGE SCALE GENOMIC DNA]</scope>
    <source>
        <strain evidence="1 2">JEL423</strain>
    </source>
</reference>
<dbReference type="GO" id="GO:0006635">
    <property type="term" value="P:fatty acid beta-oxidation"/>
    <property type="evidence" value="ECO:0007669"/>
    <property type="project" value="TreeGrafter"/>
</dbReference>
<accession>A0A177WRN5</accession>
<dbReference type="Gene3D" id="3.90.226.10">
    <property type="entry name" value="2-enoyl-CoA Hydratase, Chain A, domain 1"/>
    <property type="match status" value="1"/>
</dbReference>
<dbReference type="Proteomes" id="UP000077115">
    <property type="component" value="Unassembled WGS sequence"/>
</dbReference>
<gene>
    <name evidence="1" type="ORF">BDEG_26011</name>
</gene>
<dbReference type="VEuPathDB" id="FungiDB:BDEG_26011"/>
<dbReference type="EMBL" id="DS022308">
    <property type="protein sequence ID" value="OAJ42562.1"/>
    <property type="molecule type" value="Genomic_DNA"/>
</dbReference>
<dbReference type="GO" id="GO:0005777">
    <property type="term" value="C:peroxisome"/>
    <property type="evidence" value="ECO:0007669"/>
    <property type="project" value="TreeGrafter"/>
</dbReference>
<dbReference type="CDD" id="cd06558">
    <property type="entry name" value="crotonase-like"/>
    <property type="match status" value="1"/>
</dbReference>
<dbReference type="OrthoDB" id="1696280at2759"/>
<dbReference type="AlphaFoldDB" id="A0A177WRN5"/>
<protein>
    <submittedName>
        <fullName evidence="1">Uncharacterized protein</fullName>
    </submittedName>
</protein>
<sequence>MKVGYQYFYQYERLLNKLLTFKLPTVAEFQMFALAHDYRVMRSDRGFLCMNEVDMPGPLSPGMTSIIATKVPNAVTLRNILLQAHRFSADDALKNQMVDLVAPSSRETVAVAKDLARKWSSKALAGDVYTYLKTQMYITTSTHLQSEKLGFIEGFGSPKSKL</sequence>
<dbReference type="PANTHER" id="PTHR11941">
    <property type="entry name" value="ENOYL-COA HYDRATASE-RELATED"/>
    <property type="match status" value="1"/>
</dbReference>
<name>A0A177WRN5_BATDL</name>